<dbReference type="AlphaFoldDB" id="A0A9D1WDH2"/>
<proteinExistence type="predicted"/>
<comment type="caution">
    <text evidence="2">The sequence shown here is derived from an EMBL/GenBank/DDBJ whole genome shotgun (WGS) entry which is preliminary data.</text>
</comment>
<accession>A0A9D1WDH2</accession>
<reference evidence="2" key="1">
    <citation type="journal article" date="2021" name="PeerJ">
        <title>Extensive microbial diversity within the chicken gut microbiome revealed by metagenomics and culture.</title>
        <authorList>
            <person name="Gilroy R."/>
            <person name="Ravi A."/>
            <person name="Getino M."/>
            <person name="Pursley I."/>
            <person name="Horton D.L."/>
            <person name="Alikhan N.F."/>
            <person name="Baker D."/>
            <person name="Gharbi K."/>
            <person name="Hall N."/>
            <person name="Watson M."/>
            <person name="Adriaenssens E.M."/>
            <person name="Foster-Nyarko E."/>
            <person name="Jarju S."/>
            <person name="Secka A."/>
            <person name="Antonio M."/>
            <person name="Oren A."/>
            <person name="Chaudhuri R.R."/>
            <person name="La Ragione R."/>
            <person name="Hildebrand F."/>
            <person name="Pallen M.J."/>
        </authorList>
    </citation>
    <scope>NUCLEOTIDE SEQUENCE</scope>
    <source>
        <strain evidence="2">USASDec5-558</strain>
    </source>
</reference>
<evidence type="ECO:0000313" key="2">
    <source>
        <dbReference type="EMBL" id="HIX56818.1"/>
    </source>
</evidence>
<dbReference type="EMBL" id="DXEV01000094">
    <property type="protein sequence ID" value="HIX56818.1"/>
    <property type="molecule type" value="Genomic_DNA"/>
</dbReference>
<feature type="region of interest" description="Disordered" evidence="1">
    <location>
        <begin position="336"/>
        <end position="394"/>
    </location>
</feature>
<feature type="compositionally biased region" description="Pro residues" evidence="1">
    <location>
        <begin position="376"/>
        <end position="388"/>
    </location>
</feature>
<protein>
    <submittedName>
        <fullName evidence="2">Uncharacterized protein</fullName>
    </submittedName>
</protein>
<organism evidence="2 3">
    <name type="scientific">Candidatus Anaerobiospirillum pullistercoris</name>
    <dbReference type="NCBI Taxonomy" id="2838452"/>
    <lineage>
        <taxon>Bacteria</taxon>
        <taxon>Pseudomonadati</taxon>
        <taxon>Pseudomonadota</taxon>
        <taxon>Gammaproteobacteria</taxon>
        <taxon>Aeromonadales</taxon>
        <taxon>Succinivibrionaceae</taxon>
        <taxon>Anaerobiospirillum</taxon>
    </lineage>
</organism>
<name>A0A9D1WDH2_9GAMM</name>
<sequence>MQPLNPNVMPPAQMPTAMFPGSIPMEPNSGFSHDGRMLAQPMPMNAAPNMQSPMPMPQDMPWQGAVQVNQAQPMVASPVDPAVVPLEPQITQKVHINSTIKAEQTFKLDEELWALAKSISNSVFVPTCIRSTQVSDHTGDVYLLMLRARSLGLSATQAFSELYVITSKNGDAKIGMYVKTKAAICAAYGEWSVDMLPDGSACAKGKRYSNGQVKEVVYSVNTAAARGMVRMNNQGQLVGVGSWADKLEDMMRTRALGRLLDALFPDVISGVVSMDELNDDDYERSLRQSLEPLPAAAQTAQQAAPSPQVQVAEDRAAGGVSAPDGDISLAAAVSKTRRAKRSTKATPPEVIEVAPVPQELTPPQVPPAGGLLSPIAPQPEAVPEPNPFVAPNIN</sequence>
<evidence type="ECO:0000256" key="1">
    <source>
        <dbReference type="SAM" id="MobiDB-lite"/>
    </source>
</evidence>
<gene>
    <name evidence="2" type="ORF">H9850_05030</name>
</gene>
<dbReference type="Proteomes" id="UP000886829">
    <property type="component" value="Unassembled WGS sequence"/>
</dbReference>
<reference evidence="2" key="2">
    <citation type="submission" date="2021-04" db="EMBL/GenBank/DDBJ databases">
        <authorList>
            <person name="Gilroy R."/>
        </authorList>
    </citation>
    <scope>NUCLEOTIDE SEQUENCE</scope>
    <source>
        <strain evidence="2">USASDec5-558</strain>
    </source>
</reference>
<evidence type="ECO:0000313" key="3">
    <source>
        <dbReference type="Proteomes" id="UP000886829"/>
    </source>
</evidence>